<sequence>MNIVCIGSGNVATHLAIAFKAIGVDIVQVWSQDSRNAEILAALTKATPISDWDELDRSADCYVIAVKDNAIASVAAHLTDVKGIVVHTSGATPMSVLSAVKNGYGVLYPLQTFSKSKAVDMTRVPLCIEADREDSLEKIKIIAQLLSAKVSVVTSQQRGILHVAAVFASNFTNHLYQLSSELLEQHQLNFDLLKPLILETAEKVQSSTPAEAQTGPAIRNDQETIKRHLDLLSSTPGLQQIYQTLSNSIKKNDL</sequence>
<gene>
    <name evidence="3" type="ORF">AY601_0101</name>
</gene>
<dbReference type="Gene3D" id="1.10.1040.20">
    <property type="entry name" value="ProC-like, C-terminal domain"/>
    <property type="match status" value="1"/>
</dbReference>
<dbReference type="SUPFAM" id="SSF48179">
    <property type="entry name" value="6-phosphogluconate dehydrogenase C-terminal domain-like"/>
    <property type="match status" value="1"/>
</dbReference>
<dbReference type="InterPro" id="IPR037108">
    <property type="entry name" value="TM1727-like_C_sf"/>
</dbReference>
<dbReference type="InterPro" id="IPR000683">
    <property type="entry name" value="Gfo/Idh/MocA-like_OxRdtase_N"/>
</dbReference>
<accession>A0A127V6Q0</accession>
<dbReference type="EMBL" id="CP014504">
    <property type="protein sequence ID" value="AMP97072.1"/>
    <property type="molecule type" value="Genomic_DNA"/>
</dbReference>
<dbReference type="InterPro" id="IPR036291">
    <property type="entry name" value="NAD(P)-bd_dom_sf"/>
</dbReference>
<feature type="domain" description="DUF2520" evidence="2">
    <location>
        <begin position="124"/>
        <end position="248"/>
    </location>
</feature>
<dbReference type="KEGG" id="pcm:AY601_0101"/>
<dbReference type="PANTHER" id="PTHR40459:SF1">
    <property type="entry name" value="CONSERVED HYPOTHETICAL ALANINE AND LEUCINE RICH PROTEIN"/>
    <property type="match status" value="1"/>
</dbReference>
<evidence type="ECO:0000259" key="2">
    <source>
        <dbReference type="Pfam" id="PF10728"/>
    </source>
</evidence>
<keyword evidence="4" id="KW-1185">Reference proteome</keyword>
<dbReference type="PANTHER" id="PTHR40459">
    <property type="entry name" value="CONSERVED HYPOTHETICAL ALANINE AND LEUCINE RICH PROTEIN"/>
    <property type="match status" value="1"/>
</dbReference>
<dbReference type="InterPro" id="IPR018931">
    <property type="entry name" value="DUF2520"/>
</dbReference>
<dbReference type="PATRIC" id="fig|188932.3.peg.99"/>
<dbReference type="RefSeq" id="WP_068395145.1">
    <property type="nucleotide sequence ID" value="NZ_CP014504.1"/>
</dbReference>
<dbReference type="Pfam" id="PF01408">
    <property type="entry name" value="GFO_IDH_MocA"/>
    <property type="match status" value="1"/>
</dbReference>
<dbReference type="OrthoDB" id="9810755at2"/>
<dbReference type="InterPro" id="IPR008927">
    <property type="entry name" value="6-PGluconate_DH-like_C_sf"/>
</dbReference>
<dbReference type="Gene3D" id="3.40.50.720">
    <property type="entry name" value="NAD(P)-binding Rossmann-like Domain"/>
    <property type="match status" value="1"/>
</dbReference>
<dbReference type="AlphaFoldDB" id="A0A127V6Q0"/>
<proteinExistence type="predicted"/>
<organism evidence="3 4">
    <name type="scientific">Pedobacter cryoconitis</name>
    <dbReference type="NCBI Taxonomy" id="188932"/>
    <lineage>
        <taxon>Bacteria</taxon>
        <taxon>Pseudomonadati</taxon>
        <taxon>Bacteroidota</taxon>
        <taxon>Sphingobacteriia</taxon>
        <taxon>Sphingobacteriales</taxon>
        <taxon>Sphingobacteriaceae</taxon>
        <taxon>Pedobacter</taxon>
    </lineage>
</organism>
<name>A0A127V6Q0_9SPHI</name>
<feature type="domain" description="Gfo/Idh/MocA-like oxidoreductase N-terminal" evidence="1">
    <location>
        <begin position="1"/>
        <end position="70"/>
    </location>
</feature>
<evidence type="ECO:0000313" key="4">
    <source>
        <dbReference type="Proteomes" id="UP000071561"/>
    </source>
</evidence>
<dbReference type="Proteomes" id="UP000071561">
    <property type="component" value="Chromosome"/>
</dbReference>
<protein>
    <submittedName>
        <fullName evidence="3">Oxidoreductase</fullName>
    </submittedName>
</protein>
<dbReference type="SUPFAM" id="SSF51735">
    <property type="entry name" value="NAD(P)-binding Rossmann-fold domains"/>
    <property type="match status" value="1"/>
</dbReference>
<evidence type="ECO:0000259" key="1">
    <source>
        <dbReference type="Pfam" id="PF01408"/>
    </source>
</evidence>
<evidence type="ECO:0000313" key="3">
    <source>
        <dbReference type="EMBL" id="AMP97072.1"/>
    </source>
</evidence>
<dbReference type="Pfam" id="PF10728">
    <property type="entry name" value="DUF2520"/>
    <property type="match status" value="1"/>
</dbReference>
<reference evidence="3 4" key="1">
    <citation type="submission" date="2016-03" db="EMBL/GenBank/DDBJ databases">
        <title>Complete genome sequence of Pedobacter cryoconitis PAMC 27485.</title>
        <authorList>
            <person name="Lee J."/>
            <person name="Kim O.-S."/>
        </authorList>
    </citation>
    <scope>NUCLEOTIDE SEQUENCE [LARGE SCALE GENOMIC DNA]</scope>
    <source>
        <strain evidence="3 4">PAMC 27485</strain>
    </source>
</reference>